<evidence type="ECO:0000313" key="2">
    <source>
        <dbReference type="Proteomes" id="UP001055879"/>
    </source>
</evidence>
<dbReference type="Proteomes" id="UP001055879">
    <property type="component" value="Linkage Group LG02"/>
</dbReference>
<reference evidence="2" key="1">
    <citation type="journal article" date="2022" name="Mol. Ecol. Resour.">
        <title>The genomes of chicory, endive, great burdock and yacon provide insights into Asteraceae palaeo-polyploidization history and plant inulin production.</title>
        <authorList>
            <person name="Fan W."/>
            <person name="Wang S."/>
            <person name="Wang H."/>
            <person name="Wang A."/>
            <person name="Jiang F."/>
            <person name="Liu H."/>
            <person name="Zhao H."/>
            <person name="Xu D."/>
            <person name="Zhang Y."/>
        </authorList>
    </citation>
    <scope>NUCLEOTIDE SEQUENCE [LARGE SCALE GENOMIC DNA]</scope>
    <source>
        <strain evidence="2">cv. Niubang</strain>
    </source>
</reference>
<keyword evidence="2" id="KW-1185">Reference proteome</keyword>
<accession>A0ACB9EKZ9</accession>
<reference evidence="1 2" key="2">
    <citation type="journal article" date="2022" name="Mol. Ecol. Resour.">
        <title>The genomes of chicory, endive, great burdock and yacon provide insights into Asteraceae paleo-polyploidization history and plant inulin production.</title>
        <authorList>
            <person name="Fan W."/>
            <person name="Wang S."/>
            <person name="Wang H."/>
            <person name="Wang A."/>
            <person name="Jiang F."/>
            <person name="Liu H."/>
            <person name="Zhao H."/>
            <person name="Xu D."/>
            <person name="Zhang Y."/>
        </authorList>
    </citation>
    <scope>NUCLEOTIDE SEQUENCE [LARGE SCALE GENOMIC DNA]</scope>
    <source>
        <strain evidence="2">cv. Niubang</strain>
    </source>
</reference>
<evidence type="ECO:0000313" key="1">
    <source>
        <dbReference type="EMBL" id="KAI3759512.1"/>
    </source>
</evidence>
<sequence length="627" mass="70748">MESSHHQILKPFLPADDHRFEFELYTIPGSSGWFSWDNIHEIEKASLKEFFDGTSFTRNPRVYKEYRDFIISKYREDPSRRLTFSEVRRSLVGDVNYLLKVFLFLEKWGLINYFGGEDGDLVREDEVVEEGRWKVKVEDGPPHGVRVVAIPNSLKPVALPASVTSDNGSRFADSDFKMPPLSSHSDVYQELIELVCGNCKERCESGHYEYTKDGSSIICIKCFKNGTYGKNKSIDDYKFVDDTPDNGNRVAVWTEAETLLLLESVLKHGDDWDLVAQNVQTKSKPECISKLIQLPFGQLMLGSAYDRCRYRDTNSNNQKRGQVDPPVPPPQETKDFRIQHVELENEAQTQQNGDADSEGPPPKRICIAPISDSNNSKMEQTDNKEEQVAPSLVVPEEISENRSQLCELKNQKQKDGDLDDHCPPKTDRSKPVPNVSNSLMRQVTRISAVVGPQVAAAAAEAAITALCDENQIPKEIFDSEENGNELQLSTQTNEPDRIAQGNDSEMDARPNESEKSLIPLPLRMRATTATALGAAAAHAKLLAIQEDREVERLVSIVINTQLKKLQYKMELLKEVEAIMEKELIEMTEVEESVVAERLEVVEKVIDGGISRWRVKPSQPQVEEINIL</sequence>
<organism evidence="1 2">
    <name type="scientific">Arctium lappa</name>
    <name type="common">Greater burdock</name>
    <name type="synonym">Lappa major</name>
    <dbReference type="NCBI Taxonomy" id="4217"/>
    <lineage>
        <taxon>Eukaryota</taxon>
        <taxon>Viridiplantae</taxon>
        <taxon>Streptophyta</taxon>
        <taxon>Embryophyta</taxon>
        <taxon>Tracheophyta</taxon>
        <taxon>Spermatophyta</taxon>
        <taxon>Magnoliopsida</taxon>
        <taxon>eudicotyledons</taxon>
        <taxon>Gunneridae</taxon>
        <taxon>Pentapetalae</taxon>
        <taxon>asterids</taxon>
        <taxon>campanulids</taxon>
        <taxon>Asterales</taxon>
        <taxon>Asteraceae</taxon>
        <taxon>Carduoideae</taxon>
        <taxon>Cardueae</taxon>
        <taxon>Arctiinae</taxon>
        <taxon>Arctium</taxon>
    </lineage>
</organism>
<dbReference type="EMBL" id="CM042048">
    <property type="protein sequence ID" value="KAI3759512.1"/>
    <property type="molecule type" value="Genomic_DNA"/>
</dbReference>
<proteinExistence type="predicted"/>
<comment type="caution">
    <text evidence="1">The sequence shown here is derived from an EMBL/GenBank/DDBJ whole genome shotgun (WGS) entry which is preliminary data.</text>
</comment>
<protein>
    <submittedName>
        <fullName evidence="1">Uncharacterized protein</fullName>
    </submittedName>
</protein>
<name>A0ACB9EKZ9_ARCLA</name>
<gene>
    <name evidence="1" type="ORF">L6452_07394</name>
</gene>